<evidence type="ECO:0000256" key="3">
    <source>
        <dbReference type="SAM" id="MobiDB-lite"/>
    </source>
</evidence>
<feature type="region of interest" description="Disordered" evidence="3">
    <location>
        <begin position="708"/>
        <end position="760"/>
    </location>
</feature>
<dbReference type="PANTHER" id="PTHR23195">
    <property type="entry name" value="YEATS DOMAIN"/>
    <property type="match status" value="1"/>
</dbReference>
<gene>
    <name evidence="5" type="ORF">BCR36DRAFT_401859</name>
</gene>
<feature type="region of interest" description="Disordered" evidence="3">
    <location>
        <begin position="231"/>
        <end position="304"/>
    </location>
</feature>
<accession>A0A1Y1VLK3</accession>
<feature type="compositionally biased region" description="Low complexity" evidence="3">
    <location>
        <begin position="284"/>
        <end position="304"/>
    </location>
</feature>
<dbReference type="GO" id="GO:0005634">
    <property type="term" value="C:nucleus"/>
    <property type="evidence" value="ECO:0007669"/>
    <property type="project" value="UniProtKB-SubCell"/>
</dbReference>
<evidence type="ECO:0000259" key="4">
    <source>
        <dbReference type="PROSITE" id="PS51037"/>
    </source>
</evidence>
<comment type="subcellular location">
    <subcellularLocation>
        <location evidence="2">Nucleus</location>
    </subcellularLocation>
</comment>
<evidence type="ECO:0000256" key="2">
    <source>
        <dbReference type="PROSITE-ProRule" id="PRU00376"/>
    </source>
</evidence>
<dbReference type="Pfam" id="PF03366">
    <property type="entry name" value="YEATS"/>
    <property type="match status" value="1"/>
</dbReference>
<dbReference type="Pfam" id="PF22951">
    <property type="entry name" value="3HBD"/>
    <property type="match status" value="1"/>
</dbReference>
<dbReference type="CDD" id="cd16907">
    <property type="entry name" value="YEATS_YEATS2_like"/>
    <property type="match status" value="1"/>
</dbReference>
<feature type="compositionally biased region" description="Basic and acidic residues" evidence="3">
    <location>
        <begin position="84"/>
        <end position="94"/>
    </location>
</feature>
<feature type="compositionally biased region" description="Basic and acidic residues" evidence="3">
    <location>
        <begin position="7"/>
        <end position="22"/>
    </location>
</feature>
<evidence type="ECO:0000256" key="1">
    <source>
        <dbReference type="ARBA" id="ARBA00023242"/>
    </source>
</evidence>
<dbReference type="GO" id="GO:0000785">
    <property type="term" value="C:chromatin"/>
    <property type="evidence" value="ECO:0007669"/>
    <property type="project" value="UniProtKB-ARBA"/>
</dbReference>
<dbReference type="Proteomes" id="UP000193719">
    <property type="component" value="Unassembled WGS sequence"/>
</dbReference>
<dbReference type="Pfam" id="PF25909">
    <property type="entry name" value="zf-C2H2_AHC1"/>
    <property type="match status" value="1"/>
</dbReference>
<feature type="compositionally biased region" description="Low complexity" evidence="3">
    <location>
        <begin position="708"/>
        <end position="733"/>
    </location>
</feature>
<dbReference type="InterPro" id="IPR055127">
    <property type="entry name" value="YEATS2_3HBD"/>
</dbReference>
<reference evidence="5 6" key="2">
    <citation type="submission" date="2016-08" db="EMBL/GenBank/DDBJ databases">
        <title>Pervasive Adenine N6-methylation of Active Genes in Fungi.</title>
        <authorList>
            <consortium name="DOE Joint Genome Institute"/>
            <person name="Mondo S.J."/>
            <person name="Dannebaum R.O."/>
            <person name="Kuo R.C."/>
            <person name="Labutti K."/>
            <person name="Haridas S."/>
            <person name="Kuo A."/>
            <person name="Salamov A."/>
            <person name="Ahrendt S.R."/>
            <person name="Lipzen A."/>
            <person name="Sullivan W."/>
            <person name="Andreopoulos W.B."/>
            <person name="Clum A."/>
            <person name="Lindquist E."/>
            <person name="Daum C."/>
            <person name="Ramamoorthy G.K."/>
            <person name="Gryganskyi A."/>
            <person name="Culley D."/>
            <person name="Magnuson J.K."/>
            <person name="James T.Y."/>
            <person name="O'Malley M.A."/>
            <person name="Stajich J.E."/>
            <person name="Spatafora J.W."/>
            <person name="Visel A."/>
            <person name="Grigoriev I.V."/>
        </authorList>
    </citation>
    <scope>NUCLEOTIDE SEQUENCE [LARGE SCALE GENOMIC DNA]</scope>
    <source>
        <strain evidence="6">finn</strain>
    </source>
</reference>
<feature type="domain" description="YEATS" evidence="4">
    <location>
        <begin position="342"/>
        <end position="491"/>
    </location>
</feature>
<name>A0A1Y1VLK3_9FUNG</name>
<evidence type="ECO:0000313" key="6">
    <source>
        <dbReference type="Proteomes" id="UP000193719"/>
    </source>
</evidence>
<dbReference type="PROSITE" id="PS51037">
    <property type="entry name" value="YEATS"/>
    <property type="match status" value="1"/>
</dbReference>
<organism evidence="5 6">
    <name type="scientific">Piromyces finnis</name>
    <dbReference type="NCBI Taxonomy" id="1754191"/>
    <lineage>
        <taxon>Eukaryota</taxon>
        <taxon>Fungi</taxon>
        <taxon>Fungi incertae sedis</taxon>
        <taxon>Chytridiomycota</taxon>
        <taxon>Chytridiomycota incertae sedis</taxon>
        <taxon>Neocallimastigomycetes</taxon>
        <taxon>Neocallimastigales</taxon>
        <taxon>Neocallimastigaceae</taxon>
        <taxon>Piromyces</taxon>
    </lineage>
</organism>
<feature type="region of interest" description="Disordered" evidence="3">
    <location>
        <begin position="1"/>
        <end position="22"/>
    </location>
</feature>
<comment type="caution">
    <text evidence="5">The sequence shown here is derived from an EMBL/GenBank/DDBJ whole genome shotgun (WGS) entry which is preliminary data.</text>
</comment>
<dbReference type="STRING" id="1754191.A0A1Y1VLK3"/>
<dbReference type="Gene3D" id="2.60.40.1970">
    <property type="entry name" value="YEATS domain"/>
    <property type="match status" value="1"/>
</dbReference>
<dbReference type="EMBL" id="MCFH01000003">
    <property type="protein sequence ID" value="ORX59312.1"/>
    <property type="molecule type" value="Genomic_DNA"/>
</dbReference>
<feature type="region of interest" description="Disordered" evidence="3">
    <location>
        <begin position="84"/>
        <end position="111"/>
    </location>
</feature>
<protein>
    <recommendedName>
        <fullName evidence="4">YEATS domain-containing protein</fullName>
    </recommendedName>
</protein>
<feature type="compositionally biased region" description="Low complexity" evidence="3">
    <location>
        <begin position="241"/>
        <end position="254"/>
    </location>
</feature>
<sequence length="1042" mass="120808">MSSFHNNMKENDKDKMDTPTRIKKDEETINKVSDILKTQFDVEIYMKRHEIWAIENELEKGEVLLQNLKEAILNGKFTQKRVKNEDDIENEKTSSKGTSKKSPVKTVRSPITNDSSLMTEIDILYGRRDDGKFVRIQCPKCFRSNFSNLQGFLNHCRISHKMEFPSHEEATRRCGILVDESEVPSNHPCRKKNARSVISLRDVFIETSRKTKLLNMNSQLSKYKERPKIKEFDEDVDMDSDSSSVASSTISSTMPTQRSKIQKSTLRYNSSQLSKSIVNESDNDSNNSSTSNKKNDNNNKNNNDTYLKLLKNKYLKNNEMEDVSPLNPNPKILSTPHQPLNEGSRFYMTKRIVIGNVSKYIPPEKRDKSMEKYMYKWMIYTRGVAPEPNISTFIKKVRYFLHPSYKPNIIDVTYPPFHLTRYGWGEFPIRVQLFFEDIINKPIDIIHILKLDTNKTGNQILGNEKTYDIEIDRNTKFVEPKKEKLPNFKRHNSVTLTRDMSKMNLHHNSPNEVLSAPIEKVKSAKEKINSRNIRQDSPVLGTRPRKRSGNSTLMKDTFIDIENDDSMIPESKIDKPMEYLFDDKWKKTLKNIINKYPIIENVYMRHNYITYSIAKDESMFWKWSIGKRRSVEWQRAKILLQQLRKYSKQGLPSNVTTKNILKWCRQEGYTPTIYNYKPKVNTPSPLTNAKSIRSNSSIFANTKIPKINTTTTTNNVGNNNNSNNNNSNNSNNNLSKSGIDLSKNRSHMSSTTSTSLRHVGSINVKPSDLLTSKSKLANRSNRASKQPSEKLYVESENIDVVGEDDNVKKEEKENLYCKYCGEIHKYPKCINNNIIIHSTITPIQLLLSKLNKESIRDFYDQRNPRSRRYNELKNIISTFHYSEMEDYSTLSSILNLNNTTIDTYFSSSSSLSSFSSTSSSSSSVSDHAIQSKDNFRYFIPYNILEVYSFIKNTAKDIHVQLPSNSKDNKEVQFIFALALQVFMRRLLKQGVKSYEYESKLQYTPSNKKKKNQTKYLVPYHIYKAIRNHPKFDFLSNQHLGNA</sequence>
<dbReference type="InterPro" id="IPR055129">
    <property type="entry name" value="YEATS_dom"/>
</dbReference>
<dbReference type="InterPro" id="IPR058706">
    <property type="entry name" value="zf-C2H2_AHC1-like"/>
</dbReference>
<dbReference type="InterPro" id="IPR038704">
    <property type="entry name" value="YEAST_sf"/>
</dbReference>
<keyword evidence="1 2" id="KW-0539">Nucleus</keyword>
<evidence type="ECO:0000313" key="5">
    <source>
        <dbReference type="EMBL" id="ORX59312.1"/>
    </source>
</evidence>
<dbReference type="AlphaFoldDB" id="A0A1Y1VLK3"/>
<proteinExistence type="predicted"/>
<dbReference type="InterPro" id="IPR005033">
    <property type="entry name" value="YEATS"/>
</dbReference>
<dbReference type="OrthoDB" id="1741717at2759"/>
<reference evidence="5 6" key="1">
    <citation type="submission" date="2016-08" db="EMBL/GenBank/DDBJ databases">
        <title>Genomes of anaerobic fungi encode conserved fungal cellulosomes for biomass hydrolysis.</title>
        <authorList>
            <consortium name="DOE Joint Genome Institute"/>
            <person name="Haitjema C.H."/>
            <person name="Gilmore S.P."/>
            <person name="Henske J.K."/>
            <person name="Solomon K.V."/>
            <person name="De Groot R."/>
            <person name="Kuo A."/>
            <person name="Mondo S.J."/>
            <person name="Salamov A.A."/>
            <person name="Labutti K."/>
            <person name="Zhao Z."/>
            <person name="Chiniquy J."/>
            <person name="Barry K."/>
            <person name="Brewer H.M."/>
            <person name="Purvine S.O."/>
            <person name="Wright A.T."/>
            <person name="Boxma B."/>
            <person name="Van Alen T."/>
            <person name="Hackstein J.H."/>
            <person name="Baker S.E."/>
            <person name="Grigoriev I.V."/>
            <person name="O'Malley M.A."/>
        </authorList>
    </citation>
    <scope>NUCLEOTIDE SEQUENCE [LARGE SCALE GENOMIC DNA]</scope>
    <source>
        <strain evidence="6">finn</strain>
    </source>
</reference>
<feature type="compositionally biased region" description="Polar residues" evidence="3">
    <location>
        <begin position="255"/>
        <end position="280"/>
    </location>
</feature>
<feature type="compositionally biased region" description="Polar residues" evidence="3">
    <location>
        <begin position="747"/>
        <end position="756"/>
    </location>
</feature>
<dbReference type="GO" id="GO:0006355">
    <property type="term" value="P:regulation of DNA-templated transcription"/>
    <property type="evidence" value="ECO:0007669"/>
    <property type="project" value="InterPro"/>
</dbReference>
<keyword evidence="6" id="KW-1185">Reference proteome</keyword>